<dbReference type="Proteomes" id="UP000291000">
    <property type="component" value="Unassembled WGS sequence"/>
</dbReference>
<evidence type="ECO:0000256" key="5">
    <source>
        <dbReference type="ARBA" id="ARBA00022723"/>
    </source>
</evidence>
<dbReference type="InterPro" id="IPR001841">
    <property type="entry name" value="Znf_RING"/>
</dbReference>
<evidence type="ECO:0000259" key="12">
    <source>
        <dbReference type="PROSITE" id="PS50089"/>
    </source>
</evidence>
<proteinExistence type="predicted"/>
<dbReference type="InterPro" id="IPR018957">
    <property type="entry name" value="Znf_C3HC4_RING-type"/>
</dbReference>
<evidence type="ECO:0000313" key="14">
    <source>
        <dbReference type="Proteomes" id="UP000291000"/>
    </source>
</evidence>
<evidence type="ECO:0000256" key="8">
    <source>
        <dbReference type="ARBA" id="ARBA00022786"/>
    </source>
</evidence>
<dbReference type="Pfam" id="PF00097">
    <property type="entry name" value="zf-C3HC4"/>
    <property type="match status" value="1"/>
</dbReference>
<dbReference type="PANTHER" id="PTHR23328">
    <property type="entry name" value="RING-TYPE DOMAIN-CONTAINING PROTEIN"/>
    <property type="match status" value="1"/>
</dbReference>
<dbReference type="GO" id="GO:0006302">
    <property type="term" value="P:double-strand break repair"/>
    <property type="evidence" value="ECO:0007669"/>
    <property type="project" value="TreeGrafter"/>
</dbReference>
<keyword evidence="10" id="KW-0539">Nucleus</keyword>
<dbReference type="PANTHER" id="PTHR23328:SF1">
    <property type="entry name" value="E3 UBIQUITIN-PROTEIN LIGASE RNF168"/>
    <property type="match status" value="1"/>
</dbReference>
<comment type="catalytic activity">
    <reaction evidence="1">
        <text>S-ubiquitinyl-[E2 ubiquitin-conjugating enzyme]-L-cysteine + [acceptor protein]-L-lysine = [E2 ubiquitin-conjugating enzyme]-L-cysteine + N(6)-ubiquitinyl-[acceptor protein]-L-lysine.</text>
        <dbReference type="EC" id="2.3.2.27"/>
    </reaction>
</comment>
<keyword evidence="5" id="KW-0479">Metal-binding</keyword>
<reference evidence="14" key="1">
    <citation type="submission" date="2016-04" db="EMBL/GenBank/DDBJ databases">
        <title>Polished mammalian reference genomes with single-molecule sequencing and chromosome conformation capture applied to the Capra hircus genome.</title>
        <authorList>
            <person name="Bickhart D.M."/>
            <person name="Koren S."/>
            <person name="Rosen B."/>
            <person name="Hastie A."/>
            <person name="Liachko I."/>
            <person name="Sullivan S.T."/>
            <person name="Burton J."/>
            <person name="Sayre B.L."/>
            <person name="Huson H.J."/>
            <person name="Lee J."/>
            <person name="Lam E."/>
            <person name="Kelley C.M."/>
            <person name="Hutchison J.L."/>
            <person name="Zhou Y."/>
            <person name="Sun J."/>
            <person name="Crisa A."/>
            <person name="Schwartz J.C."/>
            <person name="Hammond J.A."/>
            <person name="Schroeder S.G."/>
            <person name="Liu G.E."/>
            <person name="Dunham M."/>
            <person name="Shendure J."/>
            <person name="Sonstegard T.S."/>
            <person name="Phillippy A.M."/>
            <person name="Van Tassell C.P."/>
            <person name="Smith T.P."/>
        </authorList>
    </citation>
    <scope>NUCLEOTIDE SEQUENCE [LARGE SCALE GENOMIC DNA]</scope>
</reference>
<dbReference type="PROSITE" id="PS50089">
    <property type="entry name" value="ZF_RING_2"/>
    <property type="match status" value="1"/>
</dbReference>
<dbReference type="GO" id="GO:0061630">
    <property type="term" value="F:ubiquitin protein ligase activity"/>
    <property type="evidence" value="ECO:0007669"/>
    <property type="project" value="UniProtKB-EC"/>
</dbReference>
<keyword evidence="4" id="KW-0808">Transferase</keyword>
<evidence type="ECO:0000256" key="7">
    <source>
        <dbReference type="ARBA" id="ARBA00022771"/>
    </source>
</evidence>
<dbReference type="InterPro" id="IPR051657">
    <property type="entry name" value="RNF168/RNF169_E3_ubiq-ligase"/>
</dbReference>
<comment type="subcellular location">
    <subcellularLocation>
        <location evidence="2">Nucleus</location>
    </subcellularLocation>
</comment>
<dbReference type="GeneTree" id="ENSGT00940000153680"/>
<evidence type="ECO:0000256" key="2">
    <source>
        <dbReference type="ARBA" id="ARBA00004123"/>
    </source>
</evidence>
<sequence length="101" mass="11579">MAVCKDTIPSLLECHCQICVEILIEPVTLPCNHTLCEACFKSTVEKTNLCCSSCHCQIAFWTQYHTQRNSLHYPEECKLRVSGQQSEEIMRSQSGRRKQSQ</sequence>
<dbReference type="SUPFAM" id="SSF57850">
    <property type="entry name" value="RING/U-box"/>
    <property type="match status" value="1"/>
</dbReference>
<keyword evidence="8" id="KW-0833">Ubl conjugation pathway</keyword>
<protein>
    <recommendedName>
        <fullName evidence="3">RING-type E3 ubiquitin transferase</fullName>
        <ecNumber evidence="3">2.3.2.27</ecNumber>
    </recommendedName>
</protein>
<keyword evidence="14" id="KW-1185">Reference proteome</keyword>
<dbReference type="AlphaFoldDB" id="A0A452DJQ8"/>
<dbReference type="GO" id="GO:0031491">
    <property type="term" value="F:nucleosome binding"/>
    <property type="evidence" value="ECO:0007669"/>
    <property type="project" value="TreeGrafter"/>
</dbReference>
<evidence type="ECO:0000256" key="11">
    <source>
        <dbReference type="PROSITE-ProRule" id="PRU00175"/>
    </source>
</evidence>
<organism evidence="13 14">
    <name type="scientific">Capra hircus</name>
    <name type="common">Goat</name>
    <dbReference type="NCBI Taxonomy" id="9925"/>
    <lineage>
        <taxon>Eukaryota</taxon>
        <taxon>Metazoa</taxon>
        <taxon>Chordata</taxon>
        <taxon>Craniata</taxon>
        <taxon>Vertebrata</taxon>
        <taxon>Euteleostomi</taxon>
        <taxon>Mammalia</taxon>
        <taxon>Eutheria</taxon>
        <taxon>Laurasiatheria</taxon>
        <taxon>Artiodactyla</taxon>
        <taxon>Ruminantia</taxon>
        <taxon>Pecora</taxon>
        <taxon>Bovidae</taxon>
        <taxon>Caprinae</taxon>
        <taxon>Capra</taxon>
    </lineage>
</organism>
<evidence type="ECO:0000256" key="3">
    <source>
        <dbReference type="ARBA" id="ARBA00012483"/>
    </source>
</evidence>
<dbReference type="STRING" id="9925.ENSCHIP00000000047"/>
<evidence type="ECO:0000256" key="4">
    <source>
        <dbReference type="ARBA" id="ARBA00022679"/>
    </source>
</evidence>
<reference evidence="13" key="2">
    <citation type="submission" date="2025-08" db="UniProtKB">
        <authorList>
            <consortium name="Ensembl"/>
        </authorList>
    </citation>
    <scope>IDENTIFICATION</scope>
</reference>
<accession>A0A452DJQ8</accession>
<keyword evidence="9" id="KW-0862">Zinc</keyword>
<keyword evidence="7 11" id="KW-0863">Zinc-finger</keyword>
<evidence type="ECO:0000256" key="6">
    <source>
        <dbReference type="ARBA" id="ARBA00022763"/>
    </source>
</evidence>
<dbReference type="GO" id="GO:0008270">
    <property type="term" value="F:zinc ion binding"/>
    <property type="evidence" value="ECO:0007669"/>
    <property type="project" value="UniProtKB-KW"/>
</dbReference>
<feature type="domain" description="RING-type" evidence="12">
    <location>
        <begin position="16"/>
        <end position="55"/>
    </location>
</feature>
<reference evidence="13" key="3">
    <citation type="submission" date="2025-09" db="UniProtKB">
        <authorList>
            <consortium name="Ensembl"/>
        </authorList>
    </citation>
    <scope>IDENTIFICATION</scope>
</reference>
<dbReference type="GO" id="GO:0035861">
    <property type="term" value="C:site of double-strand break"/>
    <property type="evidence" value="ECO:0007669"/>
    <property type="project" value="TreeGrafter"/>
</dbReference>
<evidence type="ECO:0000256" key="1">
    <source>
        <dbReference type="ARBA" id="ARBA00000900"/>
    </source>
</evidence>
<keyword evidence="6" id="KW-0227">DNA damage</keyword>
<evidence type="ECO:0000256" key="9">
    <source>
        <dbReference type="ARBA" id="ARBA00022833"/>
    </source>
</evidence>
<evidence type="ECO:0000256" key="10">
    <source>
        <dbReference type="ARBA" id="ARBA00023242"/>
    </source>
</evidence>
<dbReference type="Gene3D" id="3.30.40.10">
    <property type="entry name" value="Zinc/RING finger domain, C3HC4 (zinc finger)"/>
    <property type="match status" value="1"/>
</dbReference>
<dbReference type="InterPro" id="IPR013083">
    <property type="entry name" value="Znf_RING/FYVE/PHD"/>
</dbReference>
<dbReference type="GO" id="GO:0005634">
    <property type="term" value="C:nucleus"/>
    <property type="evidence" value="ECO:0007669"/>
    <property type="project" value="UniProtKB-SubCell"/>
</dbReference>
<evidence type="ECO:0000313" key="13">
    <source>
        <dbReference type="Ensembl" id="ENSCHIP00000000047.1"/>
    </source>
</evidence>
<name>A0A452DJQ8_CAPHI</name>
<dbReference type="EC" id="2.3.2.27" evidence="3"/>
<dbReference type="Ensembl" id="ENSCHIT00000000071.1">
    <property type="protein sequence ID" value="ENSCHIP00000000047.1"/>
    <property type="gene ID" value="ENSCHIG00000000063.1"/>
</dbReference>